<organism evidence="2 3">
    <name type="scientific">Rubinisphaera italica</name>
    <dbReference type="NCBI Taxonomy" id="2527969"/>
    <lineage>
        <taxon>Bacteria</taxon>
        <taxon>Pseudomonadati</taxon>
        <taxon>Planctomycetota</taxon>
        <taxon>Planctomycetia</taxon>
        <taxon>Planctomycetales</taxon>
        <taxon>Planctomycetaceae</taxon>
        <taxon>Rubinisphaera</taxon>
    </lineage>
</organism>
<keyword evidence="1" id="KW-0732">Signal</keyword>
<dbReference type="AlphaFoldDB" id="A0A5C5XM66"/>
<evidence type="ECO:0000256" key="1">
    <source>
        <dbReference type="SAM" id="SignalP"/>
    </source>
</evidence>
<evidence type="ECO:0000313" key="3">
    <source>
        <dbReference type="Proteomes" id="UP000316095"/>
    </source>
</evidence>
<name>A0A5C5XM66_9PLAN</name>
<dbReference type="Proteomes" id="UP000316095">
    <property type="component" value="Unassembled WGS sequence"/>
</dbReference>
<evidence type="ECO:0000313" key="2">
    <source>
        <dbReference type="EMBL" id="TWT63984.1"/>
    </source>
</evidence>
<proteinExistence type="predicted"/>
<accession>A0A5C5XM66</accession>
<dbReference type="PROSITE" id="PS51257">
    <property type="entry name" value="PROKAR_LIPOPROTEIN"/>
    <property type="match status" value="1"/>
</dbReference>
<dbReference type="EMBL" id="SJPG01000001">
    <property type="protein sequence ID" value="TWT63984.1"/>
    <property type="molecule type" value="Genomic_DNA"/>
</dbReference>
<reference evidence="2 3" key="1">
    <citation type="submission" date="2019-02" db="EMBL/GenBank/DDBJ databases">
        <title>Deep-cultivation of Planctomycetes and their phenomic and genomic characterization uncovers novel biology.</title>
        <authorList>
            <person name="Wiegand S."/>
            <person name="Jogler M."/>
            <person name="Boedeker C."/>
            <person name="Pinto D."/>
            <person name="Vollmers J."/>
            <person name="Rivas-Marin E."/>
            <person name="Kohn T."/>
            <person name="Peeters S.H."/>
            <person name="Heuer A."/>
            <person name="Rast P."/>
            <person name="Oberbeckmann S."/>
            <person name="Bunk B."/>
            <person name="Jeske O."/>
            <person name="Meyerdierks A."/>
            <person name="Storesund J.E."/>
            <person name="Kallscheuer N."/>
            <person name="Luecker S."/>
            <person name="Lage O.M."/>
            <person name="Pohl T."/>
            <person name="Merkel B.J."/>
            <person name="Hornburger P."/>
            <person name="Mueller R.-W."/>
            <person name="Bruemmer F."/>
            <person name="Labrenz M."/>
            <person name="Spormann A.M."/>
            <person name="Op Den Camp H."/>
            <person name="Overmann J."/>
            <person name="Amann R."/>
            <person name="Jetten M.S.M."/>
            <person name="Mascher T."/>
            <person name="Medema M.H."/>
            <person name="Devos D.P."/>
            <person name="Kaster A.-K."/>
            <person name="Ovreas L."/>
            <person name="Rohde M."/>
            <person name="Galperin M.Y."/>
            <person name="Jogler C."/>
        </authorList>
    </citation>
    <scope>NUCLEOTIDE SEQUENCE [LARGE SCALE GENOMIC DNA]</scope>
    <source>
        <strain evidence="2 3">Pan54</strain>
    </source>
</reference>
<keyword evidence="3" id="KW-1185">Reference proteome</keyword>
<dbReference type="RefSeq" id="WP_146505744.1">
    <property type="nucleotide sequence ID" value="NZ_SJPG01000001.1"/>
</dbReference>
<dbReference type="OrthoDB" id="215810at2"/>
<protein>
    <submittedName>
        <fullName evidence="2">Uncharacterized protein</fullName>
    </submittedName>
</protein>
<feature type="signal peptide" evidence="1">
    <location>
        <begin position="1"/>
        <end position="28"/>
    </location>
</feature>
<gene>
    <name evidence="2" type="ORF">Pan54_47440</name>
</gene>
<sequence length="271" mass="29429" precursor="true">MRFIASRAIQLSLACAWGLGLAACLSHAADQPANSLKPIPEPTAIPEHSVHSEDGQVSEHCPYCEQGAMGVDGHCPHCRGGRGNRGVHAGHGHNGVYGGRNGVGRQYPGANWCAPSKVTLQRERIQYQKWYPNYWSGYGPGPAPAPPYYPMVYTPTDTAQMGYYYQHAPSWTAQPWRTPGPAHPGVWHNRYCGRCQGYAGANYPTGYVNGAYGYGQDQIIEVTPADPNGEQVEEMEAPVIEQDPNAMNFPGPSFTPRTPVISVLPDAPPEV</sequence>
<feature type="chain" id="PRO_5023069101" evidence="1">
    <location>
        <begin position="29"/>
        <end position="271"/>
    </location>
</feature>
<comment type="caution">
    <text evidence="2">The sequence shown here is derived from an EMBL/GenBank/DDBJ whole genome shotgun (WGS) entry which is preliminary data.</text>
</comment>